<comment type="caution">
    <text evidence="2">The sequence shown here is derived from an EMBL/GenBank/DDBJ whole genome shotgun (WGS) entry which is preliminary data.</text>
</comment>
<gene>
    <name evidence="2" type="ORF">QFZ34_002797</name>
</gene>
<reference evidence="2 3" key="1">
    <citation type="submission" date="2023-07" db="EMBL/GenBank/DDBJ databases">
        <title>Comparative genomics of wheat-associated soil bacteria to identify genetic determinants of phenazine resistance.</title>
        <authorList>
            <person name="Mouncey N."/>
        </authorList>
    </citation>
    <scope>NUCLEOTIDE SEQUENCE [LARGE SCALE GENOMIC DNA]</scope>
    <source>
        <strain evidence="2 3">W4I11</strain>
    </source>
</reference>
<proteinExistence type="predicted"/>
<keyword evidence="3" id="KW-1185">Reference proteome</keyword>
<feature type="region of interest" description="Disordered" evidence="1">
    <location>
        <begin position="1"/>
        <end position="30"/>
    </location>
</feature>
<organism evidence="2 3">
    <name type="scientific">Phyllobacterium ifriqiyense</name>
    <dbReference type="NCBI Taxonomy" id="314238"/>
    <lineage>
        <taxon>Bacteria</taxon>
        <taxon>Pseudomonadati</taxon>
        <taxon>Pseudomonadota</taxon>
        <taxon>Alphaproteobacteria</taxon>
        <taxon>Hyphomicrobiales</taxon>
        <taxon>Phyllobacteriaceae</taxon>
        <taxon>Phyllobacterium</taxon>
    </lineage>
</organism>
<evidence type="ECO:0000313" key="3">
    <source>
        <dbReference type="Proteomes" id="UP001237780"/>
    </source>
</evidence>
<sequence>MVDDKATCNGGGGKAAADALPSAPEYSLKV</sequence>
<name>A0ABU0SCG2_9HYPH</name>
<dbReference type="Proteomes" id="UP001237780">
    <property type="component" value="Unassembled WGS sequence"/>
</dbReference>
<accession>A0ABU0SCG2</accession>
<evidence type="ECO:0000256" key="1">
    <source>
        <dbReference type="SAM" id="MobiDB-lite"/>
    </source>
</evidence>
<evidence type="ECO:0000313" key="2">
    <source>
        <dbReference type="EMBL" id="MDQ0997615.1"/>
    </source>
</evidence>
<protein>
    <submittedName>
        <fullName evidence="2">Uncharacterized protein</fullName>
    </submittedName>
</protein>
<dbReference type="EMBL" id="JAUSZT010000003">
    <property type="protein sequence ID" value="MDQ0997615.1"/>
    <property type="molecule type" value="Genomic_DNA"/>
</dbReference>